<name>A0A2C9LTV1_BIOGL</name>
<dbReference type="VEuPathDB" id="VectorBase:BGLB034926"/>
<evidence type="ECO:0000313" key="3">
    <source>
        <dbReference type="Proteomes" id="UP000076420"/>
    </source>
</evidence>
<feature type="compositionally biased region" description="Acidic residues" evidence="1">
    <location>
        <begin position="142"/>
        <end position="163"/>
    </location>
</feature>
<dbReference type="EnsemblMetazoa" id="BGLB034926-RA">
    <property type="protein sequence ID" value="BGLB034926-PA"/>
    <property type="gene ID" value="BGLB034926"/>
</dbReference>
<dbReference type="KEGG" id="bgt:106058990"/>
<dbReference type="Proteomes" id="UP000076420">
    <property type="component" value="Unassembled WGS sequence"/>
</dbReference>
<evidence type="ECO:0000313" key="2">
    <source>
        <dbReference type="EnsemblMetazoa" id="BGLB034926-PA"/>
    </source>
</evidence>
<evidence type="ECO:0000256" key="1">
    <source>
        <dbReference type="SAM" id="MobiDB-lite"/>
    </source>
</evidence>
<protein>
    <submittedName>
        <fullName evidence="2">Uncharacterized protein</fullName>
    </submittedName>
</protein>
<dbReference type="VEuPathDB" id="VectorBase:BGLAX_040466"/>
<dbReference type="OrthoDB" id="6176704at2759"/>
<reference evidence="2" key="1">
    <citation type="submission" date="2020-05" db="UniProtKB">
        <authorList>
            <consortium name="EnsemblMetazoa"/>
        </authorList>
    </citation>
    <scope>IDENTIFICATION</scope>
    <source>
        <strain evidence="2">BB02</strain>
    </source>
</reference>
<accession>A0A2C9LTV1</accession>
<sequence length="183" mass="20375">AGEKDDRYGYSQLKQKIRDLTLHLEFCDQGLIEATQEGLQMTTLEKLMDSLQVSSAPISIVTEAPISPVLLERYECTVRAIQKSFPGYPRRSIITKLEVLKALSGGTLNMFSNYHLIKAITNSIIQDRVQQNESVESKAEENESVGSEDEENESVGSEDEENESVGLKAEENESVGSEDDENE</sequence>
<dbReference type="AlphaFoldDB" id="A0A2C9LTV1"/>
<feature type="region of interest" description="Disordered" evidence="1">
    <location>
        <begin position="131"/>
        <end position="183"/>
    </location>
</feature>
<organism evidence="2 3">
    <name type="scientific">Biomphalaria glabrata</name>
    <name type="common">Bloodfluke planorb</name>
    <name type="synonym">Freshwater snail</name>
    <dbReference type="NCBI Taxonomy" id="6526"/>
    <lineage>
        <taxon>Eukaryota</taxon>
        <taxon>Metazoa</taxon>
        <taxon>Spiralia</taxon>
        <taxon>Lophotrochozoa</taxon>
        <taxon>Mollusca</taxon>
        <taxon>Gastropoda</taxon>
        <taxon>Heterobranchia</taxon>
        <taxon>Euthyneura</taxon>
        <taxon>Panpulmonata</taxon>
        <taxon>Hygrophila</taxon>
        <taxon>Lymnaeoidea</taxon>
        <taxon>Planorbidae</taxon>
        <taxon>Biomphalaria</taxon>
    </lineage>
</organism>
<gene>
    <name evidence="2" type="primary">106058990</name>
</gene>
<feature type="compositionally biased region" description="Acidic residues" evidence="1">
    <location>
        <begin position="172"/>
        <end position="183"/>
    </location>
</feature>
<proteinExistence type="predicted"/>